<sequence>LALPAAVTVVLTTTLAFATFGMTLNIGVTGEIKQEQRRGQDLLFNLAIVRVNGRMRWVDCSTNICVEGTPRSSYKMR</sequence>
<accession>A0A550C554</accession>
<dbReference type="AlphaFoldDB" id="A0A550C554"/>
<dbReference type="EMBL" id="VDMD01000025">
    <property type="protein sequence ID" value="TRM59941.1"/>
    <property type="molecule type" value="Genomic_DNA"/>
</dbReference>
<proteinExistence type="predicted"/>
<keyword evidence="1" id="KW-0812">Transmembrane</keyword>
<keyword evidence="1" id="KW-1133">Transmembrane helix</keyword>
<evidence type="ECO:0000313" key="3">
    <source>
        <dbReference type="Proteomes" id="UP000320762"/>
    </source>
</evidence>
<reference evidence="2 3" key="1">
    <citation type="journal article" date="2019" name="New Phytol.">
        <title>Comparative genomics reveals unique wood-decay strategies and fruiting body development in the Schizophyllaceae.</title>
        <authorList>
            <person name="Almasi E."/>
            <person name="Sahu N."/>
            <person name="Krizsan K."/>
            <person name="Balint B."/>
            <person name="Kovacs G.M."/>
            <person name="Kiss B."/>
            <person name="Cseklye J."/>
            <person name="Drula E."/>
            <person name="Henrissat B."/>
            <person name="Nagy I."/>
            <person name="Chovatia M."/>
            <person name="Adam C."/>
            <person name="LaButti K."/>
            <person name="Lipzen A."/>
            <person name="Riley R."/>
            <person name="Grigoriev I.V."/>
            <person name="Nagy L.G."/>
        </authorList>
    </citation>
    <scope>NUCLEOTIDE SEQUENCE [LARGE SCALE GENOMIC DNA]</scope>
    <source>
        <strain evidence="2 3">NL-1724</strain>
    </source>
</reference>
<protein>
    <submittedName>
        <fullName evidence="2">Uncharacterized protein</fullName>
    </submittedName>
</protein>
<keyword evidence="3" id="KW-1185">Reference proteome</keyword>
<gene>
    <name evidence="2" type="ORF">BD626DRAFT_506928</name>
</gene>
<evidence type="ECO:0000256" key="1">
    <source>
        <dbReference type="SAM" id="Phobius"/>
    </source>
</evidence>
<organism evidence="2 3">
    <name type="scientific">Schizophyllum amplum</name>
    <dbReference type="NCBI Taxonomy" id="97359"/>
    <lineage>
        <taxon>Eukaryota</taxon>
        <taxon>Fungi</taxon>
        <taxon>Dikarya</taxon>
        <taxon>Basidiomycota</taxon>
        <taxon>Agaricomycotina</taxon>
        <taxon>Agaricomycetes</taxon>
        <taxon>Agaricomycetidae</taxon>
        <taxon>Agaricales</taxon>
        <taxon>Schizophyllaceae</taxon>
        <taxon>Schizophyllum</taxon>
    </lineage>
</organism>
<feature type="transmembrane region" description="Helical" evidence="1">
    <location>
        <begin position="6"/>
        <end position="28"/>
    </location>
</feature>
<comment type="caution">
    <text evidence="2">The sequence shown here is derived from an EMBL/GenBank/DDBJ whole genome shotgun (WGS) entry which is preliminary data.</text>
</comment>
<feature type="non-terminal residue" evidence="2">
    <location>
        <position position="1"/>
    </location>
</feature>
<keyword evidence="1" id="KW-0472">Membrane</keyword>
<name>A0A550C554_9AGAR</name>
<dbReference type="Proteomes" id="UP000320762">
    <property type="component" value="Unassembled WGS sequence"/>
</dbReference>
<evidence type="ECO:0000313" key="2">
    <source>
        <dbReference type="EMBL" id="TRM59941.1"/>
    </source>
</evidence>